<evidence type="ECO:0000313" key="1">
    <source>
        <dbReference type="EMBL" id="QFG04810.1"/>
    </source>
</evidence>
<dbReference type="Proteomes" id="UP000326672">
    <property type="component" value="Segment"/>
</dbReference>
<dbReference type="RefSeq" id="YP_009956223.1">
    <property type="nucleotide sequence ID" value="NC_051649.1"/>
</dbReference>
<reference evidence="1 2" key="1">
    <citation type="submission" date="2019-08" db="EMBL/GenBank/DDBJ databases">
        <authorList>
            <person name="Boehm C.M."/>
            <person name="Ahlbrecht B.C."/>
            <person name="Bau H.M."/>
            <person name="Bodnar H.M."/>
            <person name="Craven C.R."/>
            <person name="Fath Z.K."/>
            <person name="Holm M.B."/>
            <person name="Lula M.B."/>
            <person name="Pastian K.J."/>
            <person name="Popiel J.K."/>
            <person name="Postl L.C."/>
            <person name="Weisbrod J.M."/>
            <person name="Whitman F.C."/>
            <person name="Angstman J.M."/>
            <person name="Grace B.P."/>
            <person name="Zimmerman M.D."/>
            <person name="Fleischacker C.L."/>
            <person name="Gurney S.M.R."/>
            <person name="Garlena R.A."/>
            <person name="Russell D.A."/>
            <person name="Pope W.H."/>
            <person name="Jacobs-Sera D."/>
            <person name="Hatfull G.F."/>
        </authorList>
    </citation>
    <scope>NUCLEOTIDE SEQUENCE [LARGE SCALE GENOMIC DNA]</scope>
</reference>
<accession>A0A5J6T605</accession>
<gene>
    <name evidence="1" type="primary">84</name>
    <name evidence="1" type="ORF">SEA_DOUG_84</name>
</gene>
<keyword evidence="2" id="KW-1185">Reference proteome</keyword>
<dbReference type="KEGG" id="vg:60327732"/>
<dbReference type="EMBL" id="MN310544">
    <property type="protein sequence ID" value="QFG04810.1"/>
    <property type="molecule type" value="Genomic_DNA"/>
</dbReference>
<name>A0A5J6T605_9CAUD</name>
<dbReference type="GeneID" id="60327732"/>
<evidence type="ECO:0000313" key="2">
    <source>
        <dbReference type="Proteomes" id="UP000326672"/>
    </source>
</evidence>
<protein>
    <submittedName>
        <fullName evidence="1">Uncharacterized protein</fullName>
    </submittedName>
</protein>
<sequence length="97" mass="11361">MSDDSFALYHWAPKSRRGQINRYGLRPGSLSSDRLWKPPYICLADGPLFAWQLIGRYRPMIHEWDLWWTTSSAAAPMEMIPCDDGRPREYSRLPPHL</sequence>
<organism evidence="1 2">
    <name type="scientific">Mycobacterium phage Doug</name>
    <dbReference type="NCBI Taxonomy" id="2592659"/>
    <lineage>
        <taxon>Viruses</taxon>
        <taxon>Duplodnaviria</taxon>
        <taxon>Heunggongvirae</taxon>
        <taxon>Uroviricota</taxon>
        <taxon>Caudoviricetes</taxon>
        <taxon>Gracegardnervirinae</taxon>
        <taxon>Cheoctovirus</taxon>
        <taxon>Cheoctovirus doug</taxon>
    </lineage>
</organism>
<proteinExistence type="predicted"/>